<dbReference type="Gene3D" id="1.10.3630.10">
    <property type="entry name" value="yeast vps74-n-term truncation variant domain like"/>
    <property type="match status" value="1"/>
</dbReference>
<keyword evidence="2" id="KW-0333">Golgi apparatus</keyword>
<keyword evidence="3" id="KW-0446">Lipid-binding</keyword>
<protein>
    <submittedName>
        <fullName evidence="5">GPP34 family phosphoprotein</fullName>
    </submittedName>
</protein>
<keyword evidence="6" id="KW-1185">Reference proteome</keyword>
<comment type="caution">
    <text evidence="5">The sequence shown here is derived from an EMBL/GenBank/DDBJ whole genome shotgun (WGS) entry which is preliminary data.</text>
</comment>
<dbReference type="EMBL" id="JAENHP010000027">
    <property type="protein sequence ID" value="MBM2622592.1"/>
    <property type="molecule type" value="Genomic_DNA"/>
</dbReference>
<evidence type="ECO:0000313" key="5">
    <source>
        <dbReference type="EMBL" id="MBM2622592.1"/>
    </source>
</evidence>
<organism evidence="5 6">
    <name type="scientific">Paractinoplanes ovalisporus</name>
    <dbReference type="NCBI Taxonomy" id="2810368"/>
    <lineage>
        <taxon>Bacteria</taxon>
        <taxon>Bacillati</taxon>
        <taxon>Actinomycetota</taxon>
        <taxon>Actinomycetes</taxon>
        <taxon>Micromonosporales</taxon>
        <taxon>Micromonosporaceae</taxon>
        <taxon>Paractinoplanes</taxon>
    </lineage>
</organism>
<sequence length="217" mass="23667">MTASAQLPLADDLFLTAHDSVKGKCLLSPATLGLGMAAALIGELVLWRRLDIVDGKIQIIDDRPTGDPAANAVLDQLLREGHHRAVRDWISFLATGVATDLVERRLARAALVQRQEKRGLFGSNKVSFVPSDSMIAGWPATRIRTFVGRGEYLDIPDLVLTGLILATGLDQHVFLTLDVRDRTALFEQLRRRLPAMLLELVGQAEAAVGDAVMARRA</sequence>
<evidence type="ECO:0000313" key="6">
    <source>
        <dbReference type="Proteomes" id="UP000632138"/>
    </source>
</evidence>
<accession>A0ABS2ART0</accession>
<evidence type="ECO:0000256" key="1">
    <source>
        <dbReference type="ARBA" id="ARBA00004255"/>
    </source>
</evidence>
<evidence type="ECO:0000256" key="2">
    <source>
        <dbReference type="ARBA" id="ARBA00023034"/>
    </source>
</evidence>
<evidence type="ECO:0000256" key="4">
    <source>
        <dbReference type="ARBA" id="ARBA00023136"/>
    </source>
</evidence>
<dbReference type="Proteomes" id="UP000632138">
    <property type="component" value="Unassembled WGS sequence"/>
</dbReference>
<name>A0ABS2ART0_9ACTN</name>
<dbReference type="InterPro" id="IPR038261">
    <property type="entry name" value="GPP34-like_sf"/>
</dbReference>
<dbReference type="Pfam" id="PF05719">
    <property type="entry name" value="GPP34"/>
    <property type="match status" value="1"/>
</dbReference>
<gene>
    <name evidence="5" type="ORF">JIG36_44535</name>
</gene>
<comment type="subcellular location">
    <subcellularLocation>
        <location evidence="1">Golgi apparatus membrane</location>
        <topology evidence="1">Peripheral membrane protein</topology>
        <orientation evidence="1">Cytoplasmic side</orientation>
    </subcellularLocation>
</comment>
<evidence type="ECO:0000256" key="3">
    <source>
        <dbReference type="ARBA" id="ARBA00023121"/>
    </source>
</evidence>
<dbReference type="RefSeq" id="WP_203382949.1">
    <property type="nucleotide sequence ID" value="NZ_JAENHP010000027.1"/>
</dbReference>
<proteinExistence type="predicted"/>
<reference evidence="5 6" key="1">
    <citation type="submission" date="2021-01" db="EMBL/GenBank/DDBJ databases">
        <title>Actinoplanes sp. nov. LDG1-06 isolated from lichen.</title>
        <authorList>
            <person name="Saeng-In P."/>
            <person name="Phongsopitanun W."/>
            <person name="Kanchanasin P."/>
            <person name="Yuki M."/>
            <person name="Kudo T."/>
            <person name="Ohkuma M."/>
            <person name="Tanasupawat S."/>
        </authorList>
    </citation>
    <scope>NUCLEOTIDE SEQUENCE [LARGE SCALE GENOMIC DNA]</scope>
    <source>
        <strain evidence="5 6">LDG1-06</strain>
    </source>
</reference>
<keyword evidence="4" id="KW-0472">Membrane</keyword>
<dbReference type="InterPro" id="IPR008628">
    <property type="entry name" value="GPP34-like"/>
</dbReference>